<evidence type="ECO:0000256" key="3">
    <source>
        <dbReference type="ARBA" id="ARBA00022840"/>
    </source>
</evidence>
<keyword evidence="3" id="KW-0067">ATP-binding</keyword>
<dbReference type="InterPro" id="IPR013126">
    <property type="entry name" value="Hsp_70_fam"/>
</dbReference>
<evidence type="ECO:0000256" key="4">
    <source>
        <dbReference type="ARBA" id="ARBA00023186"/>
    </source>
</evidence>
<dbReference type="Proteomes" id="UP001488838">
    <property type="component" value="Unassembled WGS sequence"/>
</dbReference>
<evidence type="ECO:0000256" key="2">
    <source>
        <dbReference type="ARBA" id="ARBA00022741"/>
    </source>
</evidence>
<dbReference type="GO" id="GO:0140662">
    <property type="term" value="F:ATP-dependent protein folding chaperone"/>
    <property type="evidence" value="ECO:0007669"/>
    <property type="project" value="InterPro"/>
</dbReference>
<accession>A0AAW0I575</accession>
<gene>
    <name evidence="5" type="ORF">U0070_000871</name>
</gene>
<proteinExistence type="inferred from homology"/>
<comment type="similarity">
    <text evidence="1">Belongs to the heat shock protein 70 family.</text>
</comment>
<protein>
    <submittedName>
        <fullName evidence="5">Uncharacterized protein</fullName>
    </submittedName>
</protein>
<evidence type="ECO:0000313" key="5">
    <source>
        <dbReference type="EMBL" id="KAK7809514.1"/>
    </source>
</evidence>
<dbReference type="InterPro" id="IPR029048">
    <property type="entry name" value="HSP70_C_sf"/>
</dbReference>
<dbReference type="FunFam" id="1.20.1270.10:FF:000011">
    <property type="entry name" value="stress-70 protein, mitochondrial isoform X1"/>
    <property type="match status" value="1"/>
</dbReference>
<dbReference type="GO" id="GO:0005524">
    <property type="term" value="F:ATP binding"/>
    <property type="evidence" value="ECO:0007669"/>
    <property type="project" value="UniProtKB-KW"/>
</dbReference>
<keyword evidence="4" id="KW-0143">Chaperone</keyword>
<dbReference type="AlphaFoldDB" id="A0AAW0I575"/>
<dbReference type="Pfam" id="PF00012">
    <property type="entry name" value="HSP70"/>
    <property type="match status" value="1"/>
</dbReference>
<keyword evidence="6" id="KW-1185">Reference proteome</keyword>
<comment type="caution">
    <text evidence="5">The sequence shown here is derived from an EMBL/GenBank/DDBJ whole genome shotgun (WGS) entry which is preliminary data.</text>
</comment>
<dbReference type="SUPFAM" id="SSF100934">
    <property type="entry name" value="Heat shock protein 70kD (HSP70), C-terminal subdomain"/>
    <property type="match status" value="1"/>
</dbReference>
<name>A0AAW0I575_MYOGA</name>
<evidence type="ECO:0000256" key="1">
    <source>
        <dbReference type="ARBA" id="ARBA00007381"/>
    </source>
</evidence>
<evidence type="ECO:0000313" key="6">
    <source>
        <dbReference type="Proteomes" id="UP001488838"/>
    </source>
</evidence>
<dbReference type="EMBL" id="JBBHLL010000216">
    <property type="protein sequence ID" value="KAK7809514.1"/>
    <property type="molecule type" value="Genomic_DNA"/>
</dbReference>
<reference evidence="5 6" key="1">
    <citation type="journal article" date="2023" name="bioRxiv">
        <title>Conserved and derived expression patterns and positive selection on dental genes reveal complex evolutionary context of ever-growing rodent molars.</title>
        <authorList>
            <person name="Calamari Z.T."/>
            <person name="Song A."/>
            <person name="Cohen E."/>
            <person name="Akter M."/>
            <person name="Roy R.D."/>
            <person name="Hallikas O."/>
            <person name="Christensen M.M."/>
            <person name="Li P."/>
            <person name="Marangoni P."/>
            <person name="Jernvall J."/>
            <person name="Klein O.D."/>
        </authorList>
    </citation>
    <scope>NUCLEOTIDE SEQUENCE [LARGE SCALE GENOMIC DNA]</scope>
    <source>
        <strain evidence="5">V071</strain>
    </source>
</reference>
<sequence length="138" mass="16098">MEFLKLKLRLTLMPMVLYMFLPKIKEQQIVIQSSGGLSKDDIKNMIKNAEKYAEQDRRKKVHVEAVIMAERIIHDTETKMEEFKDLDIPADESNKLKEEISKIREHLVRKDSETGENIRQAASSLQQASLKPFEMTYS</sequence>
<keyword evidence="2" id="KW-0547">Nucleotide-binding</keyword>
<dbReference type="Gene3D" id="1.20.1270.10">
    <property type="match status" value="1"/>
</dbReference>
<organism evidence="5 6">
    <name type="scientific">Myodes glareolus</name>
    <name type="common">Bank vole</name>
    <name type="synonym">Clethrionomys glareolus</name>
    <dbReference type="NCBI Taxonomy" id="447135"/>
    <lineage>
        <taxon>Eukaryota</taxon>
        <taxon>Metazoa</taxon>
        <taxon>Chordata</taxon>
        <taxon>Craniata</taxon>
        <taxon>Vertebrata</taxon>
        <taxon>Euteleostomi</taxon>
        <taxon>Mammalia</taxon>
        <taxon>Eutheria</taxon>
        <taxon>Euarchontoglires</taxon>
        <taxon>Glires</taxon>
        <taxon>Rodentia</taxon>
        <taxon>Myomorpha</taxon>
        <taxon>Muroidea</taxon>
        <taxon>Cricetidae</taxon>
        <taxon>Arvicolinae</taxon>
        <taxon>Myodes</taxon>
    </lineage>
</organism>